<dbReference type="InterPro" id="IPR009045">
    <property type="entry name" value="Zn_M74/Hedgehog-like"/>
</dbReference>
<dbReference type="EMBL" id="BARS01006384">
    <property type="protein sequence ID" value="GAF68262.1"/>
    <property type="molecule type" value="Genomic_DNA"/>
</dbReference>
<evidence type="ECO:0000259" key="1">
    <source>
        <dbReference type="Pfam" id="PF13539"/>
    </source>
</evidence>
<accession>X0RWY7</accession>
<organism evidence="2">
    <name type="scientific">marine sediment metagenome</name>
    <dbReference type="NCBI Taxonomy" id="412755"/>
    <lineage>
        <taxon>unclassified sequences</taxon>
        <taxon>metagenomes</taxon>
        <taxon>ecological metagenomes</taxon>
    </lineage>
</organism>
<comment type="caution">
    <text evidence="2">The sequence shown here is derived from an EMBL/GenBank/DDBJ whole genome shotgun (WGS) entry which is preliminary data.</text>
</comment>
<gene>
    <name evidence="2" type="ORF">S01H1_12436</name>
</gene>
<sequence>MTLGEKQELFMRLLPRLIDKAHELGFDLRGGDLFRDSRLHGQNGEVFESEGPFTTYASANSNHKLKCAIDLNLFRDGAYLTTTADHMELGMAWEEMNPHCRWGGHFDDANHYEIIDT</sequence>
<dbReference type="Pfam" id="PF13539">
    <property type="entry name" value="Peptidase_M15_4"/>
    <property type="match status" value="1"/>
</dbReference>
<dbReference type="SUPFAM" id="SSF55166">
    <property type="entry name" value="Hedgehog/DD-peptidase"/>
    <property type="match status" value="1"/>
</dbReference>
<reference evidence="2" key="1">
    <citation type="journal article" date="2014" name="Front. Microbiol.">
        <title>High frequency of phylogenetically diverse reductive dehalogenase-homologous genes in deep subseafloor sedimentary metagenomes.</title>
        <authorList>
            <person name="Kawai M."/>
            <person name="Futagami T."/>
            <person name="Toyoda A."/>
            <person name="Takaki Y."/>
            <person name="Nishi S."/>
            <person name="Hori S."/>
            <person name="Arai W."/>
            <person name="Tsubouchi T."/>
            <person name="Morono Y."/>
            <person name="Uchiyama I."/>
            <person name="Ito T."/>
            <person name="Fujiyama A."/>
            <person name="Inagaki F."/>
            <person name="Takami H."/>
        </authorList>
    </citation>
    <scope>NUCLEOTIDE SEQUENCE</scope>
    <source>
        <strain evidence="2">Expedition CK06-06</strain>
    </source>
</reference>
<dbReference type="Gene3D" id="3.30.1380.10">
    <property type="match status" value="1"/>
</dbReference>
<dbReference type="InterPro" id="IPR039561">
    <property type="entry name" value="Peptidase_M15C"/>
</dbReference>
<evidence type="ECO:0000313" key="2">
    <source>
        <dbReference type="EMBL" id="GAF68262.1"/>
    </source>
</evidence>
<proteinExistence type="predicted"/>
<dbReference type="AlphaFoldDB" id="X0RWY7"/>
<name>X0RWY7_9ZZZZ</name>
<protein>
    <recommendedName>
        <fullName evidence="1">Peptidase M15C domain-containing protein</fullName>
    </recommendedName>
</protein>
<feature type="domain" description="Peptidase M15C" evidence="1">
    <location>
        <begin position="58"/>
        <end position="114"/>
    </location>
</feature>